<evidence type="ECO:0000313" key="2">
    <source>
        <dbReference type="EMBL" id="BDQ35763.1"/>
    </source>
</evidence>
<proteinExistence type="predicted"/>
<keyword evidence="1" id="KW-0472">Membrane</keyword>
<keyword evidence="1" id="KW-1133">Transmembrane helix</keyword>
<gene>
    <name evidence="2" type="ORF">SYK_01230</name>
</gene>
<dbReference type="EMBL" id="AP026709">
    <property type="protein sequence ID" value="BDQ35763.1"/>
    <property type="molecule type" value="Genomic_DNA"/>
</dbReference>
<accession>A0ABN6S1G4</accession>
<organism evidence="2 3">
    <name type="scientific">Pseudodesulfovibrio nedwellii</name>
    <dbReference type="NCBI Taxonomy" id="2973072"/>
    <lineage>
        <taxon>Bacteria</taxon>
        <taxon>Pseudomonadati</taxon>
        <taxon>Thermodesulfobacteriota</taxon>
        <taxon>Desulfovibrionia</taxon>
        <taxon>Desulfovibrionales</taxon>
        <taxon>Desulfovibrionaceae</taxon>
    </lineage>
</organism>
<reference evidence="2 3" key="1">
    <citation type="submission" date="2022-08" db="EMBL/GenBank/DDBJ databases">
        <title>Genome Sequence of the sulphate-reducing bacterium, Pseudodesulfovibrio sp. SYK.</title>
        <authorList>
            <person name="Kondo R."/>
            <person name="Kataoka T."/>
        </authorList>
    </citation>
    <scope>NUCLEOTIDE SEQUENCE [LARGE SCALE GENOMIC DNA]</scope>
    <source>
        <strain evidence="2 3">SYK</strain>
    </source>
</reference>
<keyword evidence="1" id="KW-0812">Transmembrane</keyword>
<evidence type="ECO:0000256" key="1">
    <source>
        <dbReference type="SAM" id="Phobius"/>
    </source>
</evidence>
<keyword evidence="3" id="KW-1185">Reference proteome</keyword>
<name>A0ABN6S1G4_9BACT</name>
<evidence type="ECO:0008006" key="4">
    <source>
        <dbReference type="Google" id="ProtNLM"/>
    </source>
</evidence>
<dbReference type="Proteomes" id="UP001317742">
    <property type="component" value="Chromosome"/>
</dbReference>
<feature type="transmembrane region" description="Helical" evidence="1">
    <location>
        <begin position="27"/>
        <end position="48"/>
    </location>
</feature>
<protein>
    <recommendedName>
        <fullName evidence="4">PilZ domain-containing protein</fullName>
    </recommendedName>
</protein>
<evidence type="ECO:0000313" key="3">
    <source>
        <dbReference type="Proteomes" id="UP001317742"/>
    </source>
</evidence>
<sequence>MMINYMVRSNYLHEVQRTFGGTGNLDVMGFFTQALSVLVPMILVIILWRCRRKIIFLAARLVTRTLFSRHRKIIENYFVSRGVVLEICLYSGGGVGRRLCSARVTRVVGGKMELQLLDTNPVVAKLKSARVICLMKPFAYSGKRINAFVSFISHMERRGIVIKELSVMTPIRYKRIIRRQHARQRVAREGTVRVKVWSGRKASTFWMMRPDLQTVNNPARYGEYTRLAVENISAGGMRMYVVNPKGPLPPLQKGSQLVLRVSIWNPKTKKYTYFTALGTIRSRFSGRGGAIGLGIQFTSEGEPVGSRYSWHTVNGGIQSLGKFLSQLQD</sequence>